<feature type="region of interest" description="Disordered" evidence="2">
    <location>
        <begin position="121"/>
        <end position="183"/>
    </location>
</feature>
<protein>
    <recommendedName>
        <fullName evidence="3">WW domain-containing protein</fullName>
    </recommendedName>
</protein>
<reference evidence="5" key="1">
    <citation type="journal article" date="2017" name="Nat. Commun.">
        <title>The North American bullfrog draft genome provides insight into hormonal regulation of long noncoding RNA.</title>
        <authorList>
            <person name="Hammond S.A."/>
            <person name="Warren R.L."/>
            <person name="Vandervalk B.P."/>
            <person name="Kucuk E."/>
            <person name="Khan H."/>
            <person name="Gibb E.A."/>
            <person name="Pandoh P."/>
            <person name="Kirk H."/>
            <person name="Zhao Y."/>
            <person name="Jones M."/>
            <person name="Mungall A.J."/>
            <person name="Coope R."/>
            <person name="Pleasance S."/>
            <person name="Moore R.A."/>
            <person name="Holt R.A."/>
            <person name="Round J.M."/>
            <person name="Ohora S."/>
            <person name="Walle B.V."/>
            <person name="Veldhoen N."/>
            <person name="Helbing C.C."/>
            <person name="Birol I."/>
        </authorList>
    </citation>
    <scope>NUCLEOTIDE SEQUENCE [LARGE SCALE GENOMIC DNA]</scope>
</reference>
<feature type="compositionally biased region" description="Basic and acidic residues" evidence="2">
    <location>
        <begin position="159"/>
        <end position="170"/>
    </location>
</feature>
<dbReference type="EMBL" id="KV928287">
    <property type="protein sequence ID" value="PIO33398.1"/>
    <property type="molecule type" value="Genomic_DNA"/>
</dbReference>
<dbReference type="SUPFAM" id="SSF51045">
    <property type="entry name" value="WW domain"/>
    <property type="match status" value="2"/>
</dbReference>
<dbReference type="GO" id="GO:0005634">
    <property type="term" value="C:nucleus"/>
    <property type="evidence" value="ECO:0007669"/>
    <property type="project" value="TreeGrafter"/>
</dbReference>
<sequence>MEAASSDNIESLDCFVFRCSNDANSQLPVCKDSRYHQNRDVSHACLHACTCVLCWCKCLDSRVLPGIAPSIVPMMHPQVALAASPATLAGATMLSEWSEYKTADGKMYYYNNRTLESTWEKPQELKEKDKEVEKVKEPVKAEPVVEEPQPMEAEEEVPKEEPPKEIKEEPKEEEMTEEEKAAQKARPIWIEEKWIRTPREECVVWTGDERVFFYNPTTRLSMWDRPEDLIGRADVDKIIQEPPHKRGLEDDKKYCEFTDL</sequence>
<dbReference type="Proteomes" id="UP000228934">
    <property type="component" value="Unassembled WGS sequence"/>
</dbReference>
<accession>A0A2G9RZP6</accession>
<dbReference type="Pfam" id="PF23517">
    <property type="entry name" value="WW_TCERG1"/>
    <property type="match status" value="1"/>
</dbReference>
<dbReference type="PANTHER" id="PTHR15377">
    <property type="entry name" value="TRANSCRIPTION ELONGATION REGULATOR 1"/>
    <property type="match status" value="1"/>
</dbReference>
<gene>
    <name evidence="4" type="ORF">AB205_0158590</name>
</gene>
<dbReference type="InterPro" id="IPR001202">
    <property type="entry name" value="WW_dom"/>
</dbReference>
<evidence type="ECO:0000256" key="1">
    <source>
        <dbReference type="ARBA" id="ARBA00022737"/>
    </source>
</evidence>
<feature type="compositionally biased region" description="Basic and acidic residues" evidence="2">
    <location>
        <begin position="121"/>
        <end position="140"/>
    </location>
</feature>
<dbReference type="PANTHER" id="PTHR15377:SF7">
    <property type="entry name" value="TRANSCRIPTION ELONGATION REGULATOR 1"/>
    <property type="match status" value="1"/>
</dbReference>
<dbReference type="Pfam" id="PF00397">
    <property type="entry name" value="WW"/>
    <property type="match status" value="1"/>
</dbReference>
<dbReference type="InterPro" id="IPR036020">
    <property type="entry name" value="WW_dom_sf"/>
</dbReference>
<dbReference type="SMART" id="SM00456">
    <property type="entry name" value="WW"/>
    <property type="match status" value="2"/>
</dbReference>
<dbReference type="AlphaFoldDB" id="A0A2G9RZP6"/>
<dbReference type="OrthoDB" id="63972at2759"/>
<name>A0A2G9RZP6_AQUCT</name>
<dbReference type="CDD" id="cd00201">
    <property type="entry name" value="WW"/>
    <property type="match status" value="2"/>
</dbReference>
<keyword evidence="1" id="KW-0677">Repeat</keyword>
<feature type="domain" description="WW" evidence="3">
    <location>
        <begin position="91"/>
        <end position="124"/>
    </location>
</feature>
<evidence type="ECO:0000259" key="3">
    <source>
        <dbReference type="PROSITE" id="PS50020"/>
    </source>
</evidence>
<evidence type="ECO:0000313" key="5">
    <source>
        <dbReference type="Proteomes" id="UP000228934"/>
    </source>
</evidence>
<dbReference type="InterPro" id="IPR045148">
    <property type="entry name" value="TCRG1-like"/>
</dbReference>
<dbReference type="FunFam" id="2.20.70.10:FF:000015">
    <property type="entry name" value="Transcription elongation regulator 1 (CA150)"/>
    <property type="match status" value="1"/>
</dbReference>
<proteinExistence type="predicted"/>
<dbReference type="GO" id="GO:0003712">
    <property type="term" value="F:transcription coregulator activity"/>
    <property type="evidence" value="ECO:0007669"/>
    <property type="project" value="TreeGrafter"/>
</dbReference>
<organism evidence="4 5">
    <name type="scientific">Aquarana catesbeiana</name>
    <name type="common">American bullfrog</name>
    <name type="synonym">Rana catesbeiana</name>
    <dbReference type="NCBI Taxonomy" id="8400"/>
    <lineage>
        <taxon>Eukaryota</taxon>
        <taxon>Metazoa</taxon>
        <taxon>Chordata</taxon>
        <taxon>Craniata</taxon>
        <taxon>Vertebrata</taxon>
        <taxon>Euteleostomi</taxon>
        <taxon>Amphibia</taxon>
        <taxon>Batrachia</taxon>
        <taxon>Anura</taxon>
        <taxon>Neobatrachia</taxon>
        <taxon>Ranoidea</taxon>
        <taxon>Ranidae</taxon>
        <taxon>Aquarana</taxon>
    </lineage>
</organism>
<dbReference type="PROSITE" id="PS50020">
    <property type="entry name" value="WW_DOMAIN_2"/>
    <property type="match status" value="1"/>
</dbReference>
<dbReference type="GO" id="GO:0070063">
    <property type="term" value="F:RNA polymerase binding"/>
    <property type="evidence" value="ECO:0007669"/>
    <property type="project" value="InterPro"/>
</dbReference>
<dbReference type="Gene3D" id="2.20.70.10">
    <property type="match status" value="2"/>
</dbReference>
<dbReference type="FunFam" id="2.20.70.10:FF:000049">
    <property type="entry name" value="Transcription elongation regulator 1-like"/>
    <property type="match status" value="1"/>
</dbReference>
<evidence type="ECO:0000256" key="2">
    <source>
        <dbReference type="SAM" id="MobiDB-lite"/>
    </source>
</evidence>
<keyword evidence="5" id="KW-1185">Reference proteome</keyword>
<dbReference type="PROSITE" id="PS01159">
    <property type="entry name" value="WW_DOMAIN_1"/>
    <property type="match status" value="1"/>
</dbReference>
<dbReference type="InterPro" id="IPR057565">
    <property type="entry name" value="WW_TCRG1_3rd"/>
</dbReference>
<evidence type="ECO:0000313" key="4">
    <source>
        <dbReference type="EMBL" id="PIO33398.1"/>
    </source>
</evidence>